<dbReference type="InterPro" id="IPR012978">
    <property type="entry name" value="HEAT_RRP12"/>
</dbReference>
<accession>A0AAV9I7S5</accession>
<proteinExistence type="inferred from homology"/>
<dbReference type="InterPro" id="IPR016024">
    <property type="entry name" value="ARM-type_fold"/>
</dbReference>
<gene>
    <name evidence="4" type="ORF">GAYE_FCTG49G0004</name>
</gene>
<evidence type="ECO:0000256" key="1">
    <source>
        <dbReference type="ARBA" id="ARBA00007690"/>
    </source>
</evidence>
<feature type="domain" description="RRP12 HEAT" evidence="3">
    <location>
        <begin position="408"/>
        <end position="639"/>
    </location>
</feature>
<protein>
    <recommendedName>
        <fullName evidence="3">RRP12 HEAT domain-containing protein</fullName>
    </recommendedName>
</protein>
<dbReference type="SUPFAM" id="SSF48371">
    <property type="entry name" value="ARM repeat"/>
    <property type="match status" value="1"/>
</dbReference>
<evidence type="ECO:0000313" key="5">
    <source>
        <dbReference type="Proteomes" id="UP001300502"/>
    </source>
</evidence>
<feature type="compositionally biased region" description="Acidic residues" evidence="2">
    <location>
        <begin position="1083"/>
        <end position="1094"/>
    </location>
</feature>
<dbReference type="Proteomes" id="UP001300502">
    <property type="component" value="Unassembled WGS sequence"/>
</dbReference>
<dbReference type="InterPro" id="IPR011989">
    <property type="entry name" value="ARM-like"/>
</dbReference>
<dbReference type="PANTHER" id="PTHR48287:SF1">
    <property type="entry name" value="ARM REPEAT SUPERFAMILY PROTEIN"/>
    <property type="match status" value="1"/>
</dbReference>
<feature type="compositionally biased region" description="Polar residues" evidence="2">
    <location>
        <begin position="1178"/>
        <end position="1188"/>
    </location>
</feature>
<feature type="region of interest" description="Disordered" evidence="2">
    <location>
        <begin position="1161"/>
        <end position="1236"/>
    </location>
</feature>
<dbReference type="GO" id="GO:0005634">
    <property type="term" value="C:nucleus"/>
    <property type="evidence" value="ECO:0007669"/>
    <property type="project" value="UniProtKB-SubCell"/>
</dbReference>
<reference evidence="4 5" key="1">
    <citation type="submission" date="2022-07" db="EMBL/GenBank/DDBJ databases">
        <title>Genome-wide signatures of adaptation to extreme environments.</title>
        <authorList>
            <person name="Cho C.H."/>
            <person name="Yoon H.S."/>
        </authorList>
    </citation>
    <scope>NUCLEOTIDE SEQUENCE [LARGE SCALE GENOMIC DNA]</scope>
    <source>
        <strain evidence="4 5">108.79 E11</strain>
    </source>
</reference>
<comment type="similarity">
    <text evidence="1">Belongs to the RRP12 family.</text>
</comment>
<sequence>MDAVAPFTDLNNVYKALPGEEDAKQTNVPLHQLDGQQQQQQKFFPACFEPVLQLPDGTSIKTSLQIVGESIPSGSPQHAVAYLTICEITLKKTLEGVVDDSKTESIRNFLILMRLALSECSTGLVAKKGLEILEIIDSLFDSKYFEAFGVETGDLVVDILVRIRAADWSQPLVQRCIQKIVSSSIYCGAKVRKHMIHLLGRLYGGERGIVAIPTSSSSTVATLNDVLNSSHDSHIYRALQLVQVILPFFLRKDIMQLLQRLFLFESNDSILWQLNYAVISSVFRIDYERTKQQDSQEKQSSWIGQRRLTDSDILEILNHLLQQGNFSSQKMSLAVLLGYVWSLSFGIGCLQIVPNISLVCSVTERLLDSLEASIWLDSHSAAPYRVAQVIIRFIVMLGQKFPFVLTANRICALFCQLTTMRFSSVFTYACEILSQLLATLIAQSNNSADDKESESIYQILDHLLSVRTNLQHQKEDSDLHTSSRQQQQQLLESTVFGSCLKHGGAKYLLHRIPLGFQSAEDILQNMWVLDILCKYTRQSSLQLFHTHILPLYKMFAEKVYQATQQGLQVEAKNWRMYQLSVWSAFASFCREPVDIDQGLVQLREPIMEVFKGKDSDGQMEIVRGFRNLCESACAMQIQSPVLSNAMKEILAVLFRLSFECPAEKRNLVIETVTLGAKVCSSSPNVIAVYLRKIMKRLLDAVAVQENSKVANGIANQRGIWLQLAIALMESHVLAFDTPEIQLLLKALLSNLAESHDGSLQKKSYRALLDLLKTDKNNSTSSSSNPFYAPILQQVTGAQNMWDLVQKLIMAQNSVTAGARAWRVEAMSFCMKKLSVEQFKQVLPQVLVEWILTTRDPSAKARNAAFRAILDAVARYRMSCSVENADDLAEQEQLGLQQVFHKIIAGLAGKSTTMLAATMDTVGRILFEYRGEIVVNPSLKQIILQLFLLSEASAACLNELAPNNSQSYPGPITLLLQHPSHEVVRAALNLIKVTVTVLRDEQDILVVARTIMQRLLDVSSDSKEDLRRKVKVILERLLRRCDMKKLECLVPKQHEPLFHHVRKTWERSKRMKKRQIKEPSTWDEAMEEEHEEEDDIHSVEEDGASSMRRKRHVEEEPLDILGTVSSHKGPSHIVTRKNSRRGEKETVQYTETGRIIIKEEEEEEDKARWNALGAKRSDSTLSRSNTSNSGRKRGGVGGRREMGDKHKRHKKSELVETGAKFQSSKAAGDVQRPGMPQPFAYIPLSYSHGKAVGKLKKKNAARRQKNRNK</sequence>
<evidence type="ECO:0000256" key="2">
    <source>
        <dbReference type="SAM" id="MobiDB-lite"/>
    </source>
</evidence>
<dbReference type="PANTHER" id="PTHR48287">
    <property type="entry name" value="ARM REPEAT SUPERFAMILY PROTEIN"/>
    <property type="match status" value="1"/>
</dbReference>
<evidence type="ECO:0000313" key="4">
    <source>
        <dbReference type="EMBL" id="KAK4522125.1"/>
    </source>
</evidence>
<comment type="caution">
    <text evidence="4">The sequence shown here is derived from an EMBL/GenBank/DDBJ whole genome shotgun (WGS) entry which is preliminary data.</text>
</comment>
<feature type="region of interest" description="Disordered" evidence="2">
    <location>
        <begin position="1121"/>
        <end position="1145"/>
    </location>
</feature>
<dbReference type="Gene3D" id="1.25.10.10">
    <property type="entry name" value="Leucine-rich Repeat Variant"/>
    <property type="match status" value="1"/>
</dbReference>
<feature type="region of interest" description="Disordered" evidence="2">
    <location>
        <begin position="1071"/>
        <end position="1109"/>
    </location>
</feature>
<name>A0AAV9I7S5_9RHOD</name>
<evidence type="ECO:0000259" key="3">
    <source>
        <dbReference type="Pfam" id="PF08161"/>
    </source>
</evidence>
<organism evidence="4 5">
    <name type="scientific">Galdieria yellowstonensis</name>
    <dbReference type="NCBI Taxonomy" id="3028027"/>
    <lineage>
        <taxon>Eukaryota</taxon>
        <taxon>Rhodophyta</taxon>
        <taxon>Bangiophyceae</taxon>
        <taxon>Galdieriales</taxon>
        <taxon>Galdieriaceae</taxon>
        <taxon>Galdieria</taxon>
    </lineage>
</organism>
<dbReference type="Pfam" id="PF08161">
    <property type="entry name" value="RRP12_HEAT"/>
    <property type="match status" value="1"/>
</dbReference>
<dbReference type="InterPro" id="IPR052087">
    <property type="entry name" value="RRP12"/>
</dbReference>
<dbReference type="EMBL" id="JANCYU010000001">
    <property type="protein sequence ID" value="KAK4522125.1"/>
    <property type="molecule type" value="Genomic_DNA"/>
</dbReference>
<keyword evidence="5" id="KW-1185">Reference proteome</keyword>
<dbReference type="AlphaFoldDB" id="A0AAV9I7S5"/>